<dbReference type="Gene3D" id="1.10.8.430">
    <property type="entry name" value="Helical domain of apoptotic protease-activating factors"/>
    <property type="match status" value="1"/>
</dbReference>
<dbReference type="GO" id="GO:0043531">
    <property type="term" value="F:ADP binding"/>
    <property type="evidence" value="ECO:0007669"/>
    <property type="project" value="InterPro"/>
</dbReference>
<dbReference type="InterPro" id="IPR055414">
    <property type="entry name" value="LRR_R13L4/SHOC2-like"/>
</dbReference>
<dbReference type="Proteomes" id="UP001180020">
    <property type="component" value="Unassembled WGS sequence"/>
</dbReference>
<dbReference type="InterPro" id="IPR042197">
    <property type="entry name" value="Apaf_helical"/>
</dbReference>
<dbReference type="GO" id="GO:0098542">
    <property type="term" value="P:defense response to other organism"/>
    <property type="evidence" value="ECO:0007669"/>
    <property type="project" value="TreeGrafter"/>
</dbReference>
<feature type="domain" description="Disease resistance R13L4/SHOC-2-like LRR" evidence="4">
    <location>
        <begin position="388"/>
        <end position="594"/>
    </location>
</feature>
<dbReference type="PRINTS" id="PR00364">
    <property type="entry name" value="DISEASERSIST"/>
</dbReference>
<feature type="domain" description="Disease resistance protein winged helix" evidence="3">
    <location>
        <begin position="285"/>
        <end position="347"/>
    </location>
</feature>
<accession>A0AAV9CTN9</accession>
<evidence type="ECO:0000256" key="2">
    <source>
        <dbReference type="ARBA" id="ARBA00022821"/>
    </source>
</evidence>
<dbReference type="Gene3D" id="3.80.10.10">
    <property type="entry name" value="Ribonuclease Inhibitor"/>
    <property type="match status" value="1"/>
</dbReference>
<gene>
    <name evidence="5" type="primary">RPS2</name>
    <name evidence="5" type="ORF">QJS10_CPB17g02004</name>
</gene>
<dbReference type="PANTHER" id="PTHR23155">
    <property type="entry name" value="DISEASE RESISTANCE PROTEIN RP"/>
    <property type="match status" value="1"/>
</dbReference>
<evidence type="ECO:0000259" key="4">
    <source>
        <dbReference type="Pfam" id="PF23598"/>
    </source>
</evidence>
<dbReference type="Pfam" id="PF23559">
    <property type="entry name" value="WHD_DRP"/>
    <property type="match status" value="1"/>
</dbReference>
<dbReference type="Gene3D" id="1.10.10.10">
    <property type="entry name" value="Winged helix-like DNA-binding domain superfamily/Winged helix DNA-binding domain"/>
    <property type="match status" value="1"/>
</dbReference>
<keyword evidence="6" id="KW-1185">Reference proteome</keyword>
<evidence type="ECO:0000259" key="3">
    <source>
        <dbReference type="Pfam" id="PF23559"/>
    </source>
</evidence>
<dbReference type="Pfam" id="PF23598">
    <property type="entry name" value="LRR_14"/>
    <property type="match status" value="1"/>
</dbReference>
<dbReference type="SUPFAM" id="SSF52058">
    <property type="entry name" value="L domain-like"/>
    <property type="match status" value="1"/>
</dbReference>
<sequence>MRHAIKILEGDRKKIKELTTKVRPIAVNKGFNLPVLKGVETLMTKLLKYVDDDAVDAVVIYGQRGVGKTTLLKSLNNRLRETGSRVAREVIYIDLSDNSPLSAIKEALRNITHLQLPLNPFSPRVVFLLNDAGENTDFKEIGIPYLNHRCKVILTAPSAKTLACIRDNYRCEGLLVPCLEESIALELFNHITSAPTLGMEKWKIAKELINHCEGLPLALTTVGKAVVDMDNWEEVSQKLKKSWWNLSTLKPNPSTGEGMMFESLSRDFKLLDDLQKKKAFLYCSLFPKGHRIDKFELVNYWIAEGILKDSDKTYGSIIINDLISKSLLQSCNNEYSVRMHSVMHGLALWMASISEEEWVMKLYVEAGVSQCTTPNATEWGKYEWMSLMKNDISLLPTKEMPDCTRLRTLLLQHNKRLFNLPVGFCNSMTSLRVLDLSHTGINVIPEDLSKMVKLQLLNLSYTMINNLSGDQLEKLVELKILNLEYTPKLDNIPLQVISSLPEMIVLNIYRSKYKMQEVEVLKKLNKLRDLGITINDEKVLPSFSNPLTEKIRYLRMENCRDLTELGAANFRYMTNLQELSICSCYDLVTLNSMMVDPINLDGFNDSEETEIKKTDLVPESRCCYSSSLINWLSIECVMYGLKTFSS</sequence>
<dbReference type="SUPFAM" id="SSF52540">
    <property type="entry name" value="P-loop containing nucleoside triphosphate hydrolases"/>
    <property type="match status" value="1"/>
</dbReference>
<reference evidence="5" key="2">
    <citation type="submission" date="2023-06" db="EMBL/GenBank/DDBJ databases">
        <authorList>
            <person name="Ma L."/>
            <person name="Liu K.-W."/>
            <person name="Li Z."/>
            <person name="Hsiao Y.-Y."/>
            <person name="Qi Y."/>
            <person name="Fu T."/>
            <person name="Tang G."/>
            <person name="Zhang D."/>
            <person name="Sun W.-H."/>
            <person name="Liu D.-K."/>
            <person name="Li Y."/>
            <person name="Chen G.-Z."/>
            <person name="Liu X.-D."/>
            <person name="Liao X.-Y."/>
            <person name="Jiang Y.-T."/>
            <person name="Yu X."/>
            <person name="Hao Y."/>
            <person name="Huang J."/>
            <person name="Zhao X.-W."/>
            <person name="Ke S."/>
            <person name="Chen Y.-Y."/>
            <person name="Wu W.-L."/>
            <person name="Hsu J.-L."/>
            <person name="Lin Y.-F."/>
            <person name="Huang M.-D."/>
            <person name="Li C.-Y."/>
            <person name="Huang L."/>
            <person name="Wang Z.-W."/>
            <person name="Zhao X."/>
            <person name="Zhong W.-Y."/>
            <person name="Peng D.-H."/>
            <person name="Ahmad S."/>
            <person name="Lan S."/>
            <person name="Zhang J.-S."/>
            <person name="Tsai W.-C."/>
            <person name="Van De Peer Y."/>
            <person name="Liu Z.-J."/>
        </authorList>
    </citation>
    <scope>NUCLEOTIDE SEQUENCE</scope>
    <source>
        <strain evidence="5">CP</strain>
        <tissue evidence="5">Leaves</tissue>
    </source>
</reference>
<reference evidence="5" key="1">
    <citation type="journal article" date="2023" name="Nat. Commun.">
        <title>Diploid and tetraploid genomes of Acorus and the evolution of monocots.</title>
        <authorList>
            <person name="Ma L."/>
            <person name="Liu K.W."/>
            <person name="Li Z."/>
            <person name="Hsiao Y.Y."/>
            <person name="Qi Y."/>
            <person name="Fu T."/>
            <person name="Tang G.D."/>
            <person name="Zhang D."/>
            <person name="Sun W.H."/>
            <person name="Liu D.K."/>
            <person name="Li Y."/>
            <person name="Chen G.Z."/>
            <person name="Liu X.D."/>
            <person name="Liao X.Y."/>
            <person name="Jiang Y.T."/>
            <person name="Yu X."/>
            <person name="Hao Y."/>
            <person name="Huang J."/>
            <person name="Zhao X.W."/>
            <person name="Ke S."/>
            <person name="Chen Y.Y."/>
            <person name="Wu W.L."/>
            <person name="Hsu J.L."/>
            <person name="Lin Y.F."/>
            <person name="Huang M.D."/>
            <person name="Li C.Y."/>
            <person name="Huang L."/>
            <person name="Wang Z.W."/>
            <person name="Zhao X."/>
            <person name="Zhong W.Y."/>
            <person name="Peng D.H."/>
            <person name="Ahmad S."/>
            <person name="Lan S."/>
            <person name="Zhang J.S."/>
            <person name="Tsai W.C."/>
            <person name="Van de Peer Y."/>
            <person name="Liu Z.J."/>
        </authorList>
    </citation>
    <scope>NUCLEOTIDE SEQUENCE</scope>
    <source>
        <strain evidence="5">CP</strain>
    </source>
</reference>
<keyword evidence="2" id="KW-0611">Plant defense</keyword>
<evidence type="ECO:0000313" key="6">
    <source>
        <dbReference type="Proteomes" id="UP001180020"/>
    </source>
</evidence>
<evidence type="ECO:0000256" key="1">
    <source>
        <dbReference type="ARBA" id="ARBA00022737"/>
    </source>
</evidence>
<dbReference type="PANTHER" id="PTHR23155:SF1044">
    <property type="entry name" value="DISEASE RESISTANCE PROTEIN RPS2"/>
    <property type="match status" value="1"/>
</dbReference>
<dbReference type="Gene3D" id="3.40.50.300">
    <property type="entry name" value="P-loop containing nucleotide triphosphate hydrolases"/>
    <property type="match status" value="1"/>
</dbReference>
<organism evidence="5 6">
    <name type="scientific">Acorus calamus</name>
    <name type="common">Sweet flag</name>
    <dbReference type="NCBI Taxonomy" id="4465"/>
    <lineage>
        <taxon>Eukaryota</taxon>
        <taxon>Viridiplantae</taxon>
        <taxon>Streptophyta</taxon>
        <taxon>Embryophyta</taxon>
        <taxon>Tracheophyta</taxon>
        <taxon>Spermatophyta</taxon>
        <taxon>Magnoliopsida</taxon>
        <taxon>Liliopsida</taxon>
        <taxon>Acoraceae</taxon>
        <taxon>Acorus</taxon>
    </lineage>
</organism>
<dbReference type="InterPro" id="IPR044974">
    <property type="entry name" value="Disease_R_plants"/>
</dbReference>
<dbReference type="InterPro" id="IPR036388">
    <property type="entry name" value="WH-like_DNA-bd_sf"/>
</dbReference>
<dbReference type="InterPro" id="IPR058922">
    <property type="entry name" value="WHD_DRP"/>
</dbReference>
<comment type="caution">
    <text evidence="5">The sequence shown here is derived from an EMBL/GenBank/DDBJ whole genome shotgun (WGS) entry which is preliminary data.</text>
</comment>
<dbReference type="InterPro" id="IPR032675">
    <property type="entry name" value="LRR_dom_sf"/>
</dbReference>
<keyword evidence="1" id="KW-0677">Repeat</keyword>
<proteinExistence type="predicted"/>
<dbReference type="EMBL" id="JAUJYO010000017">
    <property type="protein sequence ID" value="KAK1292215.1"/>
    <property type="molecule type" value="Genomic_DNA"/>
</dbReference>
<evidence type="ECO:0000313" key="5">
    <source>
        <dbReference type="EMBL" id="KAK1292215.1"/>
    </source>
</evidence>
<protein>
    <submittedName>
        <fullName evidence="5">Disease resistance protein RPS2</fullName>
    </submittedName>
</protein>
<dbReference type="InterPro" id="IPR027417">
    <property type="entry name" value="P-loop_NTPase"/>
</dbReference>
<dbReference type="AlphaFoldDB" id="A0AAV9CTN9"/>
<name>A0AAV9CTN9_ACOCL</name>